<keyword evidence="4" id="KW-0378">Hydrolase</keyword>
<dbReference type="SUPFAM" id="SSF52141">
    <property type="entry name" value="Uracil-DNA glycosylase-like"/>
    <property type="match status" value="1"/>
</dbReference>
<feature type="domain" description="Uracil-DNA glycosylase-like" evidence="8">
    <location>
        <begin position="27"/>
        <end position="168"/>
    </location>
</feature>
<evidence type="ECO:0000256" key="4">
    <source>
        <dbReference type="ARBA" id="ARBA00022801"/>
    </source>
</evidence>
<dbReference type="SMART" id="SM00987">
    <property type="entry name" value="UreE_C"/>
    <property type="match status" value="1"/>
</dbReference>
<evidence type="ECO:0000256" key="7">
    <source>
        <dbReference type="ARBA" id="ARBA00023204"/>
    </source>
</evidence>
<dbReference type="InterPro" id="IPR005122">
    <property type="entry name" value="Uracil-DNA_glycosylase-like"/>
</dbReference>
<dbReference type="InterPro" id="IPR051536">
    <property type="entry name" value="UDG_Type-4/5"/>
</dbReference>
<dbReference type="PANTHER" id="PTHR33693">
    <property type="entry name" value="TYPE-5 URACIL-DNA GLYCOSYLASE"/>
    <property type="match status" value="1"/>
</dbReference>
<keyword evidence="3" id="KW-0227">DNA damage</keyword>
<keyword evidence="6" id="KW-0411">Iron-sulfur</keyword>
<protein>
    <submittedName>
        <fullName evidence="9">Putative uracil DNA glycosylase superfamily protein</fullName>
    </submittedName>
</protein>
<evidence type="ECO:0000313" key="9">
    <source>
        <dbReference type="EMBL" id="QJA47731.1"/>
    </source>
</evidence>
<evidence type="ECO:0000256" key="2">
    <source>
        <dbReference type="ARBA" id="ARBA00022723"/>
    </source>
</evidence>
<sequence>MSLEKHARQLVRCTRCPLRENATCPVPGIGSEEATYFLIGEAPGKSEDKDGVPFVGASGKRLNRLLALAQIDINDCYLTNVVKCWPPKVRGKQRAPKKSERLACWPWLKQELQLVQPKIIIPLGAVPLSLFTDVGIKQLHGTAFSYELELDEDKERGNKYSDVAKELYGSILLVK</sequence>
<evidence type="ECO:0000259" key="8">
    <source>
        <dbReference type="SMART" id="SM00986"/>
    </source>
</evidence>
<evidence type="ECO:0000256" key="6">
    <source>
        <dbReference type="ARBA" id="ARBA00023014"/>
    </source>
</evidence>
<accession>A0A6H1ZJX5</accession>
<dbReference type="Gene3D" id="3.40.470.10">
    <property type="entry name" value="Uracil-DNA glycosylase-like domain"/>
    <property type="match status" value="1"/>
</dbReference>
<keyword evidence="1" id="KW-0004">4Fe-4S</keyword>
<dbReference type="GO" id="GO:0006281">
    <property type="term" value="P:DNA repair"/>
    <property type="evidence" value="ECO:0007669"/>
    <property type="project" value="UniProtKB-KW"/>
</dbReference>
<name>A0A6H1ZJX5_9ZZZZ</name>
<keyword evidence="2" id="KW-0479">Metal-binding</keyword>
<dbReference type="GO" id="GO:0097506">
    <property type="term" value="F:deaminated base DNA N-glycosylase activity"/>
    <property type="evidence" value="ECO:0007669"/>
    <property type="project" value="UniProtKB-ARBA"/>
</dbReference>
<keyword evidence="7" id="KW-0234">DNA repair</keyword>
<keyword evidence="5" id="KW-0408">Iron</keyword>
<dbReference type="PANTHER" id="PTHR33693:SF1">
    <property type="entry name" value="TYPE-4 URACIL-DNA GLYCOSYLASE"/>
    <property type="match status" value="1"/>
</dbReference>
<dbReference type="AlphaFoldDB" id="A0A6H1ZJX5"/>
<dbReference type="CDD" id="cd10030">
    <property type="entry name" value="UDG-F4_TTUDGA_SPO1dp_like"/>
    <property type="match status" value="1"/>
</dbReference>
<dbReference type="GO" id="GO:0051539">
    <property type="term" value="F:4 iron, 4 sulfur cluster binding"/>
    <property type="evidence" value="ECO:0007669"/>
    <property type="project" value="UniProtKB-KW"/>
</dbReference>
<organism evidence="9">
    <name type="scientific">viral metagenome</name>
    <dbReference type="NCBI Taxonomy" id="1070528"/>
    <lineage>
        <taxon>unclassified sequences</taxon>
        <taxon>metagenomes</taxon>
        <taxon>organismal metagenomes</taxon>
    </lineage>
</organism>
<dbReference type="InterPro" id="IPR036895">
    <property type="entry name" value="Uracil-DNA_glycosylase-like_sf"/>
</dbReference>
<proteinExistence type="predicted"/>
<dbReference type="GO" id="GO:0046872">
    <property type="term" value="F:metal ion binding"/>
    <property type="evidence" value="ECO:0007669"/>
    <property type="project" value="UniProtKB-KW"/>
</dbReference>
<gene>
    <name evidence="9" type="ORF">TM448A00732_0021</name>
</gene>
<dbReference type="SMART" id="SM00986">
    <property type="entry name" value="UDG"/>
    <property type="match status" value="1"/>
</dbReference>
<reference evidence="9" key="1">
    <citation type="submission" date="2020-03" db="EMBL/GenBank/DDBJ databases">
        <title>The deep terrestrial virosphere.</title>
        <authorList>
            <person name="Holmfeldt K."/>
            <person name="Nilsson E."/>
            <person name="Simone D."/>
            <person name="Lopez-Fernandez M."/>
            <person name="Wu X."/>
            <person name="de Brujin I."/>
            <person name="Lundin D."/>
            <person name="Andersson A."/>
            <person name="Bertilsson S."/>
            <person name="Dopson M."/>
        </authorList>
    </citation>
    <scope>NUCLEOTIDE SEQUENCE</scope>
    <source>
        <strain evidence="9">TM448A00732</strain>
    </source>
</reference>
<dbReference type="EMBL" id="MT144054">
    <property type="protein sequence ID" value="QJA47731.1"/>
    <property type="molecule type" value="Genomic_DNA"/>
</dbReference>
<evidence type="ECO:0000256" key="5">
    <source>
        <dbReference type="ARBA" id="ARBA00023004"/>
    </source>
</evidence>
<evidence type="ECO:0000256" key="3">
    <source>
        <dbReference type="ARBA" id="ARBA00022763"/>
    </source>
</evidence>
<evidence type="ECO:0000256" key="1">
    <source>
        <dbReference type="ARBA" id="ARBA00022485"/>
    </source>
</evidence>
<dbReference type="Pfam" id="PF03167">
    <property type="entry name" value="UDG"/>
    <property type="match status" value="1"/>
</dbReference>